<sequence>MTGGKRAMEGEHRPQAYKAVDLAPATRYIMEIPKLHDPSIPSCPPGATQSAVLSVKEQRGSVLPRTPDCSPVPPQQLQHLAFQGDLAASKASGAPSSESPPVVTEPRTGVQSRHEGNGISPSCRIATRLDSSRMQHNSQTLGPHGPERHSAAAPAGSSLESIAEVSLWAVEKTGKAPAGVQRSAMLIGGSGGPSGSCRDEFGETQHRCGSSHGALSQALPPVGCRRDQMEDLRIASASRHHNLALLTTRARDFHINVGAQGPPRAVSEAAAARGTSNVPPAHSTPSTGGSMVTRSQTATALLSEVVRIEDSSDEEEGPAAARKHGIHAPMSEAQGNGQRTLEAADGNSTLNSLFELSRGVMKSGTEPVTAFVILVAALVQGDGDCCVLSAEALSRAGAECALLQPPQPHRGSAGGVPTLTEAAGNRLRRLRQPDRTYITDPRVEGQLISSHPIALEAACSCCCTESSEDRRSRHAKNKNRKHTRTHTTKTQATVGENQAGVDHQNMSNRLNLPPIVDNSGARSGEASFTPVSGASSANGGGVSAPGSPSADTTQPINVGPREDTSGPSSGAAAAHEYERLQIAKKEESSTRSGANHNSKEPERSLEALGKRSSGGHRKRQSKSSSTNEPSSSSQSQQGQKCTRERKERHCGGKGSLGPCLGPGNASRGDSSPRQPTGALLVEEKQVPGTAVPRNALIVTDGKPLHVMSLPSSDVTPPAVGNSTHFGVRRDDTQNKGERDSSSNGYGTPDGTDYQNLGSQQHLAGVPSRPENILASGSSGNQEKQPKEKEATQGHCSFRELRSEGASTQETKVYCGSNTRCSKCLKVACRHTSSQEGRAVPIVCLELHQSQANKLHCSGLLQKVLEQERNNNIGCVASSFQGGRSNTGNLQGEIPKTSGSFSDPQQSTAHSKSSRLESSHTKKERSSKCNKSSSDSNDGISSPRNTSSGFEGSSSINSSVNSNSSSDNKMAHGRCQVSGESRTERVRGAANRRHSSSTGKRSSGTRSSTSKHERSSSSRRRCRSSSSRRKKLRREMPSNSTVETTATGYREELCRSPVGSPLPLRGVCDDETAPCGSTQFTQMSRNTASPTGNSVQGGARQRCHFRDGSSPETADSAPALEPATIGEKLSAAIKATDESSLRMPMGSSKQRGTWLLLCIGPALHVNPPAEKAGRTQAGKQRDFQLVGATPVVQSARYSSPRDQRSNESGTMMQLWEEKVPTGSKDDFLCLVEALLPPNLVDEAPLYRWRGTGAAGEPIDIADLAAFFTGFSAKHTKIPSEVLENSDQKLPKAVPRVSRMLREFFMSSLGPWKALRKGRMFVSSFSIERLVSCWRARGLHALADSSVVAGMKYFRNARMDTSAPLSICAPAKADIQGQASARRATSASSPVFDLLLDDRSLRRLSEKEFLDDTIIDFCLGFIVDHILTPEERLRVHISNTFFLSALMEQKCEMEAHTRLTRWLKKEVTPLPKKDFIFIPVHHKHQHWSLAVVAYPWRALNPSKPNAEGGIVRTASEKSVCKRESSKPVDGIQPPYQLDVPVHQAGVKGPLRSPTLGRTASFLIEKCGEVDLGITQASLKTSGQHAQKPSPQKARLFHVDSMGLRSVFDRCRGRLKRFLRREFEHRCGGELKSGEKVELCTDSCCWHDGHSCTLHTPRQQNGYDCGVFVVEYVFFLTRNLSAIETLLVGPSRDCLTQQRYARQPAAGPFTSSSYGCLGRVDTPVETRCQGKLLEAALGFHCHCMEAGIPAQMPSGAGSTYGLTYNLKARLAELRQAHAALFGSSRGVISRQRELELHSGTPPTPISASQGEGATEELTPQPVEKIRCPVRPHEAPGLHERQDLTGVIRQPDIRRSTDGRAASKQQCPMWGPLPLHISKRRSSHTKWFSQDRVTERRSQLHKMLLFMRQNIRWREDPKLIAHLKSLFLNIDTS</sequence>
<feature type="region of interest" description="Disordered" evidence="5">
    <location>
        <begin position="1077"/>
        <end position="1121"/>
    </location>
</feature>
<evidence type="ECO:0000256" key="3">
    <source>
        <dbReference type="ARBA" id="ARBA00022801"/>
    </source>
</evidence>
<dbReference type="Proteomes" id="UP000030750">
    <property type="component" value="Unassembled WGS sequence"/>
</dbReference>
<feature type="region of interest" description="Disordered" evidence="5">
    <location>
        <begin position="1792"/>
        <end position="1819"/>
    </location>
</feature>
<feature type="region of interest" description="Disordered" evidence="5">
    <location>
        <begin position="585"/>
        <end position="802"/>
    </location>
</feature>
<feature type="region of interest" description="Disordered" evidence="5">
    <location>
        <begin position="264"/>
        <end position="293"/>
    </location>
</feature>
<keyword evidence="2 7" id="KW-0645">Protease</keyword>
<feature type="compositionally biased region" description="Low complexity" evidence="5">
    <location>
        <begin position="928"/>
        <end position="967"/>
    </location>
</feature>
<evidence type="ECO:0000313" key="7">
    <source>
        <dbReference type="EMBL" id="CDJ47490.1"/>
    </source>
</evidence>
<dbReference type="GO" id="GO:0016926">
    <property type="term" value="P:protein desumoylation"/>
    <property type="evidence" value="ECO:0007669"/>
    <property type="project" value="UniProtKB-ARBA"/>
</dbReference>
<dbReference type="InterPro" id="IPR038765">
    <property type="entry name" value="Papain-like_cys_pep_sf"/>
</dbReference>
<name>U6LI78_9EIME</name>
<gene>
    <name evidence="7" type="ORF">EBH_0039130</name>
</gene>
<evidence type="ECO:0000256" key="4">
    <source>
        <dbReference type="ARBA" id="ARBA00022807"/>
    </source>
</evidence>
<feature type="compositionally biased region" description="Polar residues" evidence="5">
    <location>
        <begin position="752"/>
        <end position="761"/>
    </location>
</feature>
<feature type="compositionally biased region" description="Polar residues" evidence="5">
    <location>
        <begin position="274"/>
        <end position="293"/>
    </location>
</feature>
<accession>U6LI78</accession>
<evidence type="ECO:0000256" key="5">
    <source>
        <dbReference type="SAM" id="MobiDB-lite"/>
    </source>
</evidence>
<proteinExistence type="inferred from homology"/>
<dbReference type="PROSITE" id="PS50600">
    <property type="entry name" value="ULP_PROTEASE"/>
    <property type="match status" value="1"/>
</dbReference>
<dbReference type="SUPFAM" id="SSF54001">
    <property type="entry name" value="Cysteine proteinases"/>
    <property type="match status" value="1"/>
</dbReference>
<dbReference type="Pfam" id="PF02902">
    <property type="entry name" value="Peptidase_C48"/>
    <property type="match status" value="1"/>
</dbReference>
<feature type="region of interest" description="Disordered" evidence="5">
    <location>
        <begin position="85"/>
        <end position="153"/>
    </location>
</feature>
<dbReference type="VEuPathDB" id="ToxoDB:EBH_0039130"/>
<dbReference type="PANTHER" id="PTHR46915">
    <property type="entry name" value="UBIQUITIN-LIKE PROTEASE 4-RELATED"/>
    <property type="match status" value="1"/>
</dbReference>
<feature type="region of interest" description="Disordered" evidence="5">
    <location>
        <begin position="470"/>
        <end position="572"/>
    </location>
</feature>
<feature type="compositionally biased region" description="Low complexity" evidence="5">
    <location>
        <begin position="622"/>
        <end position="639"/>
    </location>
</feature>
<feature type="compositionally biased region" description="Basic and acidic residues" evidence="5">
    <location>
        <begin position="641"/>
        <end position="650"/>
    </location>
</feature>
<feature type="compositionally biased region" description="Polar residues" evidence="5">
    <location>
        <begin position="1036"/>
        <end position="1046"/>
    </location>
</feature>
<protein>
    <submittedName>
        <fullName evidence="7">Ulp1 protease family, C-terminal catalytic domain-containing protein, putative</fullName>
    </submittedName>
</protein>
<feature type="compositionally biased region" description="Basic and acidic residues" evidence="5">
    <location>
        <begin position="727"/>
        <end position="740"/>
    </location>
</feature>
<evidence type="ECO:0000313" key="8">
    <source>
        <dbReference type="Proteomes" id="UP000030750"/>
    </source>
</evidence>
<dbReference type="Gene3D" id="3.40.395.10">
    <property type="entry name" value="Adenoviral Proteinase, Chain A"/>
    <property type="match status" value="1"/>
</dbReference>
<dbReference type="GO" id="GO:0008234">
    <property type="term" value="F:cysteine-type peptidase activity"/>
    <property type="evidence" value="ECO:0007669"/>
    <property type="project" value="UniProtKB-KW"/>
</dbReference>
<organism evidence="7 8">
    <name type="scientific">Eimeria brunetti</name>
    <dbReference type="NCBI Taxonomy" id="51314"/>
    <lineage>
        <taxon>Eukaryota</taxon>
        <taxon>Sar</taxon>
        <taxon>Alveolata</taxon>
        <taxon>Apicomplexa</taxon>
        <taxon>Conoidasida</taxon>
        <taxon>Coccidia</taxon>
        <taxon>Eucoccidiorida</taxon>
        <taxon>Eimeriorina</taxon>
        <taxon>Eimeriidae</taxon>
        <taxon>Eimeria</taxon>
    </lineage>
</organism>
<feature type="compositionally biased region" description="Polar residues" evidence="5">
    <location>
        <begin position="709"/>
        <end position="724"/>
    </location>
</feature>
<evidence type="ECO:0000256" key="1">
    <source>
        <dbReference type="ARBA" id="ARBA00005234"/>
    </source>
</evidence>
<feature type="compositionally biased region" description="Low complexity" evidence="5">
    <location>
        <begin position="995"/>
        <end position="1007"/>
    </location>
</feature>
<feature type="region of interest" description="Disordered" evidence="5">
    <location>
        <begin position="308"/>
        <end position="338"/>
    </location>
</feature>
<feature type="compositionally biased region" description="Polar residues" evidence="5">
    <location>
        <begin position="896"/>
        <end position="910"/>
    </location>
</feature>
<feature type="domain" description="Ubiquitin-like protease family profile" evidence="6">
    <location>
        <begin position="1392"/>
        <end position="1673"/>
    </location>
</feature>
<feature type="compositionally biased region" description="Polar residues" evidence="5">
    <location>
        <begin position="132"/>
        <end position="141"/>
    </location>
</feature>
<dbReference type="PANTHER" id="PTHR46915:SF2">
    <property type="entry name" value="UBIQUITIN-LIKE PROTEASE 4"/>
    <property type="match status" value="1"/>
</dbReference>
<feature type="compositionally biased region" description="Basic and acidic residues" evidence="5">
    <location>
        <begin position="913"/>
        <end position="926"/>
    </location>
</feature>
<feature type="compositionally biased region" description="Polar residues" evidence="5">
    <location>
        <begin position="1077"/>
        <end position="1095"/>
    </location>
</feature>
<feature type="compositionally biased region" description="Basic residues" evidence="5">
    <location>
        <begin position="472"/>
        <end position="487"/>
    </location>
</feature>
<dbReference type="GO" id="GO:0006508">
    <property type="term" value="P:proteolysis"/>
    <property type="evidence" value="ECO:0007669"/>
    <property type="project" value="UniProtKB-KW"/>
</dbReference>
<dbReference type="EMBL" id="HG710743">
    <property type="protein sequence ID" value="CDJ47490.1"/>
    <property type="molecule type" value="Genomic_DNA"/>
</dbReference>
<evidence type="ECO:0000256" key="2">
    <source>
        <dbReference type="ARBA" id="ARBA00022670"/>
    </source>
</evidence>
<keyword evidence="4" id="KW-0788">Thiol protease</keyword>
<feature type="region of interest" description="Disordered" evidence="5">
    <location>
        <begin position="883"/>
        <end position="1047"/>
    </location>
</feature>
<reference evidence="7" key="2">
    <citation type="submission" date="2013-10" db="EMBL/GenBank/DDBJ databases">
        <authorList>
            <person name="Aslett M."/>
        </authorList>
    </citation>
    <scope>NUCLEOTIDE SEQUENCE [LARGE SCALE GENOMIC DNA]</scope>
    <source>
        <strain evidence="7">Houghton</strain>
    </source>
</reference>
<reference evidence="7" key="1">
    <citation type="submission" date="2013-10" db="EMBL/GenBank/DDBJ databases">
        <title>Genomic analysis of the causative agents of coccidiosis in chickens.</title>
        <authorList>
            <person name="Reid A.J."/>
            <person name="Blake D."/>
            <person name="Billington K."/>
            <person name="Browne H."/>
            <person name="Dunn M."/>
            <person name="Hung S."/>
            <person name="Kawahara F."/>
            <person name="Miranda-Saavedra D."/>
            <person name="Mourier T."/>
            <person name="Nagra H."/>
            <person name="Otto T.D."/>
            <person name="Rawlings N."/>
            <person name="Sanchez A."/>
            <person name="Sanders M."/>
            <person name="Subramaniam C."/>
            <person name="Tay Y."/>
            <person name="Dear P."/>
            <person name="Doerig C."/>
            <person name="Gruber A."/>
            <person name="Parkinson J."/>
            <person name="Shirley M."/>
            <person name="Wan K.L."/>
            <person name="Berriman M."/>
            <person name="Tomley F."/>
            <person name="Pain A."/>
        </authorList>
    </citation>
    <scope>NUCLEOTIDE SEQUENCE [LARGE SCALE GENOMIC DNA]</scope>
    <source>
        <strain evidence="7">Houghton</strain>
    </source>
</reference>
<dbReference type="OrthoDB" id="347592at2759"/>
<keyword evidence="3" id="KW-0378">Hydrolase</keyword>
<dbReference type="InterPro" id="IPR003653">
    <property type="entry name" value="Peptidase_C48_C"/>
</dbReference>
<feature type="compositionally biased region" description="Basic residues" evidence="5">
    <location>
        <begin position="1016"/>
        <end position="1032"/>
    </location>
</feature>
<feature type="compositionally biased region" description="Low complexity" evidence="5">
    <location>
        <begin position="95"/>
        <end position="106"/>
    </location>
</feature>
<comment type="similarity">
    <text evidence="1">Belongs to the peptidase C48 family.</text>
</comment>
<evidence type="ECO:0000259" key="6">
    <source>
        <dbReference type="PROSITE" id="PS50600"/>
    </source>
</evidence>
<feature type="compositionally biased region" description="Basic and acidic residues" evidence="5">
    <location>
        <begin position="597"/>
        <end position="609"/>
    </location>
</feature>
<feature type="compositionally biased region" description="Basic and acidic residues" evidence="5">
    <location>
        <begin position="783"/>
        <end position="802"/>
    </location>
</feature>
<keyword evidence="8" id="KW-1185">Reference proteome</keyword>